<organism evidence="1 2">
    <name type="scientific">Lactiplantibacillus plantarum</name>
    <name type="common">Lactobacillus plantarum</name>
    <dbReference type="NCBI Taxonomy" id="1590"/>
    <lineage>
        <taxon>Bacteria</taxon>
        <taxon>Bacillati</taxon>
        <taxon>Bacillota</taxon>
        <taxon>Bacilli</taxon>
        <taxon>Lactobacillales</taxon>
        <taxon>Lactobacillaceae</taxon>
        <taxon>Lactiplantibacillus</taxon>
    </lineage>
</organism>
<dbReference type="EMBL" id="MCOL01000001">
    <property type="protein sequence ID" value="ODO60604.1"/>
    <property type="molecule type" value="Genomic_DNA"/>
</dbReference>
<dbReference type="AlphaFoldDB" id="A0A192YNG6"/>
<dbReference type="RefSeq" id="WP_063486030.1">
    <property type="nucleotide sequence ID" value="NZ_CAADET010000004.1"/>
</dbReference>
<dbReference type="Proteomes" id="UP000094892">
    <property type="component" value="Unassembled WGS sequence"/>
</dbReference>
<reference evidence="1 2" key="1">
    <citation type="submission" date="2016-08" db="EMBL/GenBank/DDBJ databases">
        <title>Genome sequencing of Lactobacillus plantarum JSA22, isolated from fermented soybean paste.</title>
        <authorList>
            <person name="Choi H.S."/>
        </authorList>
    </citation>
    <scope>NUCLEOTIDE SEQUENCE [LARGE SCALE GENOMIC DNA]</scope>
    <source>
        <strain evidence="1 2">JSA22</strain>
    </source>
</reference>
<sequence length="105" mass="12756">MKFRYTEEVLNSSNWIDGNGEVHCPEEMSNEYLHSVLRYIYRSRDRYWLNCRQINVIENFVNGDEFFHKVIRTSTLWKTIINQLKTEKIGFNFDWETGSQETCEY</sequence>
<dbReference type="PATRIC" id="fig|1590.306.peg.550"/>
<gene>
    <name evidence="1" type="ORF">LPJSA22_00548</name>
</gene>
<protein>
    <submittedName>
        <fullName evidence="1">Uncharacterized protein</fullName>
    </submittedName>
</protein>
<evidence type="ECO:0000313" key="2">
    <source>
        <dbReference type="Proteomes" id="UP000094892"/>
    </source>
</evidence>
<comment type="caution">
    <text evidence="1">The sequence shown here is derived from an EMBL/GenBank/DDBJ whole genome shotgun (WGS) entry which is preliminary data.</text>
</comment>
<evidence type="ECO:0000313" key="1">
    <source>
        <dbReference type="EMBL" id="ODO60604.1"/>
    </source>
</evidence>
<proteinExistence type="predicted"/>
<name>A0A192YNG6_LACPN</name>
<accession>A0A192YNG6</accession>